<evidence type="ECO:0000313" key="8">
    <source>
        <dbReference type="Proteomes" id="UP000249061"/>
    </source>
</evidence>
<sequence length="175" mass="18932">MVRSGLSTRSRPSALEEALARTMRGLASTRTRSLKPASAAPPDLKAARAHWASHCALCHGVGGAGDTDIGRNLYPPAPDMRAQTTQRQSDGELYAAINNGIRLTGMPAWGTPGDDDEETWGLVALIRTLPALDEDARAEIEQNLPKTPHQQAEDMEEDDFLRGGSQPPHHPEMHP</sequence>
<evidence type="ECO:0000259" key="6">
    <source>
        <dbReference type="PROSITE" id="PS51007"/>
    </source>
</evidence>
<keyword evidence="2 4" id="KW-0479">Metal-binding</keyword>
<evidence type="ECO:0000256" key="5">
    <source>
        <dbReference type="SAM" id="MobiDB-lite"/>
    </source>
</evidence>
<comment type="caution">
    <text evidence="7">The sequence shown here is derived from an EMBL/GenBank/DDBJ whole genome shotgun (WGS) entry which is preliminary data.</text>
</comment>
<feature type="region of interest" description="Disordered" evidence="5">
    <location>
        <begin position="137"/>
        <end position="175"/>
    </location>
</feature>
<dbReference type="GO" id="GO:0020037">
    <property type="term" value="F:heme binding"/>
    <property type="evidence" value="ECO:0007669"/>
    <property type="project" value="InterPro"/>
</dbReference>
<evidence type="ECO:0000313" key="7">
    <source>
        <dbReference type="EMBL" id="PZR05670.1"/>
    </source>
</evidence>
<evidence type="ECO:0000256" key="4">
    <source>
        <dbReference type="PROSITE-ProRule" id="PRU00433"/>
    </source>
</evidence>
<proteinExistence type="predicted"/>
<dbReference type="GO" id="GO:0009055">
    <property type="term" value="F:electron transfer activity"/>
    <property type="evidence" value="ECO:0007669"/>
    <property type="project" value="InterPro"/>
</dbReference>
<organism evidence="7 8">
    <name type="scientific">Archangium gephyra</name>
    <dbReference type="NCBI Taxonomy" id="48"/>
    <lineage>
        <taxon>Bacteria</taxon>
        <taxon>Pseudomonadati</taxon>
        <taxon>Myxococcota</taxon>
        <taxon>Myxococcia</taxon>
        <taxon>Myxococcales</taxon>
        <taxon>Cystobacterineae</taxon>
        <taxon>Archangiaceae</taxon>
        <taxon>Archangium</taxon>
    </lineage>
</organism>
<dbReference type="SUPFAM" id="SSF46626">
    <property type="entry name" value="Cytochrome c"/>
    <property type="match status" value="1"/>
</dbReference>
<gene>
    <name evidence="7" type="ORF">DI536_31710</name>
</gene>
<name>A0A2W5SSE3_9BACT</name>
<dbReference type="InterPro" id="IPR009056">
    <property type="entry name" value="Cyt_c-like_dom"/>
</dbReference>
<evidence type="ECO:0000256" key="2">
    <source>
        <dbReference type="ARBA" id="ARBA00022723"/>
    </source>
</evidence>
<dbReference type="Pfam" id="PF13442">
    <property type="entry name" value="Cytochrome_CBB3"/>
    <property type="match status" value="1"/>
</dbReference>
<protein>
    <submittedName>
        <fullName evidence="7">Cytochrome c</fullName>
    </submittedName>
</protein>
<dbReference type="AlphaFoldDB" id="A0A2W5SSE3"/>
<accession>A0A2W5SSE3</accession>
<evidence type="ECO:0000256" key="3">
    <source>
        <dbReference type="ARBA" id="ARBA00023004"/>
    </source>
</evidence>
<dbReference type="GO" id="GO:0046872">
    <property type="term" value="F:metal ion binding"/>
    <property type="evidence" value="ECO:0007669"/>
    <property type="project" value="UniProtKB-KW"/>
</dbReference>
<dbReference type="Gene3D" id="1.10.760.10">
    <property type="entry name" value="Cytochrome c-like domain"/>
    <property type="match status" value="1"/>
</dbReference>
<dbReference type="Proteomes" id="UP000249061">
    <property type="component" value="Unassembled WGS sequence"/>
</dbReference>
<keyword evidence="1 4" id="KW-0349">Heme</keyword>
<keyword evidence="3 4" id="KW-0408">Iron</keyword>
<dbReference type="PROSITE" id="PS51007">
    <property type="entry name" value="CYTC"/>
    <property type="match status" value="1"/>
</dbReference>
<reference evidence="7 8" key="1">
    <citation type="submission" date="2017-08" db="EMBL/GenBank/DDBJ databases">
        <title>Infants hospitalized years apart are colonized by the same room-sourced microbial strains.</title>
        <authorList>
            <person name="Brooks B."/>
            <person name="Olm M.R."/>
            <person name="Firek B.A."/>
            <person name="Baker R."/>
            <person name="Thomas B.C."/>
            <person name="Morowitz M.J."/>
            <person name="Banfield J.F."/>
        </authorList>
    </citation>
    <scope>NUCLEOTIDE SEQUENCE [LARGE SCALE GENOMIC DNA]</scope>
    <source>
        <strain evidence="7">S2_003_000_R2_14</strain>
    </source>
</reference>
<dbReference type="EMBL" id="QFQP01000043">
    <property type="protein sequence ID" value="PZR05670.1"/>
    <property type="molecule type" value="Genomic_DNA"/>
</dbReference>
<dbReference type="InterPro" id="IPR036909">
    <property type="entry name" value="Cyt_c-like_dom_sf"/>
</dbReference>
<feature type="domain" description="Cytochrome c" evidence="6">
    <location>
        <begin position="42"/>
        <end position="130"/>
    </location>
</feature>
<evidence type="ECO:0000256" key="1">
    <source>
        <dbReference type="ARBA" id="ARBA00022617"/>
    </source>
</evidence>